<keyword evidence="11" id="KW-1185">Reference proteome</keyword>
<dbReference type="EMBL" id="KN848892">
    <property type="protein sequence ID" value="KIR67607.1"/>
    <property type="molecule type" value="Genomic_DNA"/>
</dbReference>
<feature type="domain" description="GED" evidence="8">
    <location>
        <begin position="823"/>
        <end position="916"/>
    </location>
</feature>
<reference evidence="10 11" key="1">
    <citation type="submission" date="2015-01" db="EMBL/GenBank/DDBJ databases">
        <title>The Genome Sequence of Cryptococcus gattii CA1873.</title>
        <authorList>
            <consortium name="The Broad Institute Genomics Platform"/>
            <person name="Cuomo C."/>
            <person name="Litvintseva A."/>
            <person name="Chen Y."/>
            <person name="Heitman J."/>
            <person name="Sun S."/>
            <person name="Springer D."/>
            <person name="Dromer F."/>
            <person name="Young S."/>
            <person name="Zeng Q."/>
            <person name="Gargeya S."/>
            <person name="Abouelleil A."/>
            <person name="Alvarado L."/>
            <person name="Chapman S.B."/>
            <person name="Gainer-Dewar J."/>
            <person name="Goldberg J."/>
            <person name="Griggs A."/>
            <person name="Gujja S."/>
            <person name="Hansen M."/>
            <person name="Howarth C."/>
            <person name="Imamovic A."/>
            <person name="Larimer J."/>
            <person name="Murphy C."/>
            <person name="Naylor J."/>
            <person name="Pearson M."/>
            <person name="Priest M."/>
            <person name="Roberts A."/>
            <person name="Saif S."/>
            <person name="Shea T."/>
            <person name="Sykes S."/>
            <person name="Wortman J."/>
            <person name="Nusbaum C."/>
            <person name="Birren B."/>
        </authorList>
    </citation>
    <scope>NUCLEOTIDE SEQUENCE [LARGE SCALE GENOMIC DNA]</scope>
    <source>
        <strain evidence="10 11">CA1873</strain>
    </source>
</reference>
<name>A0ABR5BEL1_CRYGA</name>
<dbReference type="PROSITE" id="PS51718">
    <property type="entry name" value="G_DYNAMIN_2"/>
    <property type="match status" value="1"/>
</dbReference>
<keyword evidence="2 6" id="KW-0547">Nucleotide-binding</keyword>
<dbReference type="InterPro" id="IPR022812">
    <property type="entry name" value="Dynamin"/>
</dbReference>
<dbReference type="Pfam" id="PF00350">
    <property type="entry name" value="Dynamin_N"/>
    <property type="match status" value="1"/>
</dbReference>
<dbReference type="PROSITE" id="PS00410">
    <property type="entry name" value="G_DYNAMIN_1"/>
    <property type="match status" value="1"/>
</dbReference>
<dbReference type="PRINTS" id="PR00195">
    <property type="entry name" value="DYNAMIN"/>
</dbReference>
<evidence type="ECO:0000256" key="3">
    <source>
        <dbReference type="ARBA" id="ARBA00022801"/>
    </source>
</evidence>
<dbReference type="Pfam" id="PF01031">
    <property type="entry name" value="Dynamin_M"/>
    <property type="match status" value="1"/>
</dbReference>
<evidence type="ECO:0000256" key="5">
    <source>
        <dbReference type="ARBA" id="ARBA00048040"/>
    </source>
</evidence>
<evidence type="ECO:0000259" key="8">
    <source>
        <dbReference type="PROSITE" id="PS51388"/>
    </source>
</evidence>
<protein>
    <recommendedName>
        <fullName evidence="1">dynamin GTPase</fullName>
        <ecNumber evidence="1">3.6.5.5</ecNumber>
    </recommendedName>
</protein>
<dbReference type="InterPro" id="IPR020850">
    <property type="entry name" value="GED_dom"/>
</dbReference>
<feature type="compositionally biased region" description="Low complexity" evidence="7">
    <location>
        <begin position="168"/>
        <end position="179"/>
    </location>
</feature>
<evidence type="ECO:0000313" key="10">
    <source>
        <dbReference type="EMBL" id="KIR67607.1"/>
    </source>
</evidence>
<dbReference type="InterPro" id="IPR056495">
    <property type="entry name" value="LIS_MGM1"/>
</dbReference>
<proteinExistence type="inferred from homology"/>
<evidence type="ECO:0000256" key="4">
    <source>
        <dbReference type="ARBA" id="ARBA00023134"/>
    </source>
</evidence>
<feature type="region of interest" description="Disordered" evidence="7">
    <location>
        <begin position="144"/>
        <end position="179"/>
    </location>
</feature>
<dbReference type="InterPro" id="IPR030381">
    <property type="entry name" value="G_DYNAMIN_dom"/>
</dbReference>
<dbReference type="InterPro" id="IPR019762">
    <property type="entry name" value="Dynamin_GTPase_CS"/>
</dbReference>
<comment type="catalytic activity">
    <reaction evidence="5">
        <text>GTP + H2O = GDP + phosphate + H(+)</text>
        <dbReference type="Rhea" id="RHEA:19669"/>
        <dbReference type="ChEBI" id="CHEBI:15377"/>
        <dbReference type="ChEBI" id="CHEBI:15378"/>
        <dbReference type="ChEBI" id="CHEBI:37565"/>
        <dbReference type="ChEBI" id="CHEBI:43474"/>
        <dbReference type="ChEBI" id="CHEBI:58189"/>
        <dbReference type="EC" id="3.6.5.5"/>
    </reaction>
</comment>
<dbReference type="PROSITE" id="PS51388">
    <property type="entry name" value="GED"/>
    <property type="match status" value="1"/>
</dbReference>
<dbReference type="InterPro" id="IPR027417">
    <property type="entry name" value="P-loop_NTPase"/>
</dbReference>
<evidence type="ECO:0000256" key="2">
    <source>
        <dbReference type="ARBA" id="ARBA00022741"/>
    </source>
</evidence>
<dbReference type="Proteomes" id="UP000053800">
    <property type="component" value="Unassembled WGS sequence"/>
</dbReference>
<keyword evidence="4 6" id="KW-0342">GTP-binding</keyword>
<comment type="similarity">
    <text evidence="6">Belongs to the TRAFAC class dynamin-like GTPase superfamily. Dynamin/Fzo/YdjA family.</text>
</comment>
<dbReference type="Gene3D" id="3.40.50.300">
    <property type="entry name" value="P-loop containing nucleotide triphosphate hydrolases"/>
    <property type="match status" value="1"/>
</dbReference>
<dbReference type="InterPro" id="IPR001401">
    <property type="entry name" value="Dynamin_GTPase"/>
</dbReference>
<feature type="compositionally biased region" description="Polar residues" evidence="7">
    <location>
        <begin position="144"/>
        <end position="153"/>
    </location>
</feature>
<keyword evidence="3" id="KW-0378">Hydrolase</keyword>
<evidence type="ECO:0000259" key="9">
    <source>
        <dbReference type="PROSITE" id="PS51718"/>
    </source>
</evidence>
<evidence type="ECO:0000313" key="11">
    <source>
        <dbReference type="Proteomes" id="UP000053800"/>
    </source>
</evidence>
<gene>
    <name evidence="10" type="ORF">I314_02024</name>
</gene>
<organism evidence="10 11">
    <name type="scientific">Cryptococcus bacillisporus CA1873</name>
    <dbReference type="NCBI Taxonomy" id="1296111"/>
    <lineage>
        <taxon>Eukaryota</taxon>
        <taxon>Fungi</taxon>
        <taxon>Dikarya</taxon>
        <taxon>Basidiomycota</taxon>
        <taxon>Agaricomycotina</taxon>
        <taxon>Tremellomycetes</taxon>
        <taxon>Tremellales</taxon>
        <taxon>Cryptococcaceae</taxon>
        <taxon>Cryptococcus</taxon>
        <taxon>Cryptococcus gattii species complex</taxon>
    </lineage>
</organism>
<dbReference type="EC" id="3.6.5.5" evidence="1"/>
<dbReference type="SUPFAM" id="SSF52540">
    <property type="entry name" value="P-loop containing nucleoside triphosphate hydrolases"/>
    <property type="match status" value="1"/>
</dbReference>
<dbReference type="SMART" id="SM00053">
    <property type="entry name" value="DYNc"/>
    <property type="match status" value="1"/>
</dbReference>
<dbReference type="CDD" id="cd08771">
    <property type="entry name" value="DLP_1"/>
    <property type="match status" value="1"/>
</dbReference>
<dbReference type="Pfam" id="PF24550">
    <property type="entry name" value="LIS_MGM1"/>
    <property type="match status" value="1"/>
</dbReference>
<evidence type="ECO:0000256" key="6">
    <source>
        <dbReference type="RuleBase" id="RU003932"/>
    </source>
</evidence>
<accession>A0ABR5BEL1</accession>
<evidence type="ECO:0000256" key="7">
    <source>
        <dbReference type="SAM" id="MobiDB-lite"/>
    </source>
</evidence>
<dbReference type="PANTHER" id="PTHR11566">
    <property type="entry name" value="DYNAMIN"/>
    <property type="match status" value="1"/>
</dbReference>
<dbReference type="InterPro" id="IPR045063">
    <property type="entry name" value="Dynamin_N"/>
</dbReference>
<dbReference type="PANTHER" id="PTHR11566:SF212">
    <property type="entry name" value="DYNAMIN"/>
    <property type="match status" value="1"/>
</dbReference>
<feature type="domain" description="Dynamin-type G" evidence="9">
    <location>
        <begin position="233"/>
        <end position="519"/>
    </location>
</feature>
<evidence type="ECO:0000256" key="1">
    <source>
        <dbReference type="ARBA" id="ARBA00011980"/>
    </source>
</evidence>
<dbReference type="InterPro" id="IPR000375">
    <property type="entry name" value="Dynamin_stalk"/>
</dbReference>
<sequence length="933" mass="103586">MSSAKTILHRLPTARPYILNRTRPSVHARLSLTPPARHVHVRAISFSSIPRAMARAFRVPLYGAAIGAGGVGYANYKLESVRNATSEILSNVTDKLSSAYNSASQLGSSIQGSLSDTASGVQDTADALKQGTKDWWDAFTSQFSRNQEKSSGSGAEGKQKWRPGEGPGEPNNGGPTGEEALIGLVGAAAVAKAEEERSDPFSSGRGDEHHLLQLTKKLIEIRSVLLSVDQSDALKLPSIVVIGSQSSGKSSVLEAIVGHEFLPKGNNMVTRRPIELTLINTPPNAASSSTTPAEYGVFPNMPGMGKITSFATIQKTLTDLNLSVPPELAVSDDPIHLQIHSPHVPDLTLIDLPGYIQISSMNQPEELKDKISSLCDKYIREPNIILAVCAADVDLANSPALRASRRVDPLGTRTIGVVTKMDLVPPEQGATIIRGDRYPLHLGYVGVVCKAPPVKGVIRSFMGDRESPNVTGAVLKREEQFFGGENAKYFKHDHLMFGTDTLRRRLMDVLETSMASSLHGITNAVQLELEEASYQFKVQYNDRRITSESYMAETIDALKARFKEYTAQFTKPAVRAKLKDMLDDKLMYILEQLYWNDPRAAELGKLAEDRKLSAEDLEPYWNYKLETASSLLTKSGVGRDSTTLVADGLRQLIDSIATGEPFTFHPSVTDRITEFSLAILRERMGITADQVENCIKPYKYEVEVDDREWAVGRDRAEEKFAEEIKRCDAKLTEIKGRVGGSRKLGGLIRHVGDLERWEDERKRRRLSGVDGEADDSAVPVLDAYQYSPAQIVDGRHALLLSNRLAILKLRQQALKSRRCRSGPEQAIFCPEAFLAVVADKLAYTSTMFINIELLEQFFYQFPREIDSRILYDLDRDEIAKFARENPKIKQHLDLQERKDKLEQVMRSLQGLVNLQKDTRPPSTKREGLFTKFF</sequence>